<evidence type="ECO:0000313" key="2">
    <source>
        <dbReference type="EMBL" id="MDN7123998.1"/>
    </source>
</evidence>
<keyword evidence="4" id="KW-1185">Reference proteome</keyword>
<gene>
    <name evidence="2" type="ORF">J6I90_03835</name>
    <name evidence="3" type="ORF">J6I92_12630</name>
</gene>
<organism evidence="2 5">
    <name type="scientific">Pseudidiomarina terrestris</name>
    <dbReference type="NCBI Taxonomy" id="2820060"/>
    <lineage>
        <taxon>Bacteria</taxon>
        <taxon>Pseudomonadati</taxon>
        <taxon>Pseudomonadota</taxon>
        <taxon>Gammaproteobacteria</taxon>
        <taxon>Alteromonadales</taxon>
        <taxon>Idiomarinaceae</taxon>
        <taxon>Pseudidiomarina</taxon>
    </lineage>
</organism>
<evidence type="ECO:0000313" key="3">
    <source>
        <dbReference type="EMBL" id="MDN7130716.1"/>
    </source>
</evidence>
<sequence length="231" mass="26969">MTNRKRSKYNHNLKLYHEPTYKGFKLKRSNAPYIEPHLDGLYATMISALNHHHRTLAVRFDLKVPLSGIPIEVDNPIKRFIDAVRARINRHLKQKFKREGRFRSCRLRYAVKVEQKVMALHEHYHVILFVNNDVFRCIKNLGPNDDSALGKMIRDSWHSVVKLDERSTEVLIHSSPTPNRHLTGDVSSDNPVMRAAFEHYSYICKEDTTLYRMNRPSFYSSSKLAKNKAPA</sequence>
<reference evidence="4 5" key="1">
    <citation type="submission" date="2021-03" db="EMBL/GenBank/DDBJ databases">
        <title>Pseudidiomarina terrestris, a new bacterium isolated from saline soil.</title>
        <authorList>
            <person name="Galisteo C."/>
            <person name="De La Haba R."/>
            <person name="Sanchez-Porro C."/>
            <person name="Ventosa A."/>
        </authorList>
    </citation>
    <scope>NUCLEOTIDE SEQUENCE [LARGE SCALE GENOMIC DNA]</scope>
    <source>
        <strain evidence="2 5">1APP75-32.1</strain>
        <strain evidence="4">1APR75-15</strain>
        <strain evidence="3">1ASR75-15</strain>
    </source>
</reference>
<dbReference type="EMBL" id="JAGGJC010000008">
    <property type="protein sequence ID" value="MDN7130716.1"/>
    <property type="molecule type" value="Genomic_DNA"/>
</dbReference>
<evidence type="ECO:0000313" key="4">
    <source>
        <dbReference type="Proteomes" id="UP001169491"/>
    </source>
</evidence>
<dbReference type="InterPro" id="IPR057271">
    <property type="entry name" value="YagK_YfjJ_C"/>
</dbReference>
<dbReference type="Proteomes" id="UP001169491">
    <property type="component" value="Unassembled WGS sequence"/>
</dbReference>
<accession>A0AAW7QY52</accession>
<dbReference type="Pfam" id="PF11726">
    <property type="entry name" value="YagK_YfjJ_C"/>
    <property type="match status" value="1"/>
</dbReference>
<name>A0AAW7QY52_9GAMM</name>
<dbReference type="AlphaFoldDB" id="A0AAW7QY52"/>
<comment type="caution">
    <text evidence="2">The sequence shown here is derived from an EMBL/GenBank/DDBJ whole genome shotgun (WGS) entry which is preliminary data.</text>
</comment>
<evidence type="ECO:0000313" key="5">
    <source>
        <dbReference type="Proteomes" id="UP001169492"/>
    </source>
</evidence>
<evidence type="ECO:0000259" key="1">
    <source>
        <dbReference type="Pfam" id="PF11726"/>
    </source>
</evidence>
<feature type="domain" description="YagK/YfjJ C-terminal" evidence="1">
    <location>
        <begin position="49"/>
        <end position="218"/>
    </location>
</feature>
<dbReference type="RefSeq" id="WP_301720710.1">
    <property type="nucleotide sequence ID" value="NZ_JAGGJB010000002.1"/>
</dbReference>
<dbReference type="Proteomes" id="UP001169492">
    <property type="component" value="Unassembled WGS sequence"/>
</dbReference>
<proteinExistence type="predicted"/>
<protein>
    <submittedName>
        <fullName evidence="2">Inovirus Gp2 family protein</fullName>
    </submittedName>
</protein>
<dbReference type="EMBL" id="JAGGJB010000002">
    <property type="protein sequence ID" value="MDN7123998.1"/>
    <property type="molecule type" value="Genomic_DNA"/>
</dbReference>